<comment type="caution">
    <text evidence="1">The sequence shown here is derived from an EMBL/GenBank/DDBJ whole genome shotgun (WGS) entry which is preliminary data.</text>
</comment>
<organism evidence="1 2">
    <name type="scientific">Ustilago hordei</name>
    <name type="common">Barley covered smut fungus</name>
    <dbReference type="NCBI Taxonomy" id="120017"/>
    <lineage>
        <taxon>Eukaryota</taxon>
        <taxon>Fungi</taxon>
        <taxon>Dikarya</taxon>
        <taxon>Basidiomycota</taxon>
        <taxon>Ustilaginomycotina</taxon>
        <taxon>Ustilaginomycetes</taxon>
        <taxon>Ustilaginales</taxon>
        <taxon>Ustilaginaceae</taxon>
        <taxon>Ustilago</taxon>
    </lineage>
</organism>
<dbReference type="Proteomes" id="UP000006174">
    <property type="component" value="Unassembled WGS sequence"/>
</dbReference>
<dbReference type="AlphaFoldDB" id="I2FSL0"/>
<gene>
    <name evidence="1" type="ORF">UHOR_03900</name>
</gene>
<dbReference type="EMBL" id="CAGI01000150">
    <property type="protein sequence ID" value="CCF49903.1"/>
    <property type="molecule type" value="Genomic_DNA"/>
</dbReference>
<proteinExistence type="predicted"/>
<dbReference type="HOGENOM" id="CLU_2361306_0_0_1"/>
<keyword evidence="2" id="KW-1185">Reference proteome</keyword>
<reference evidence="1 2" key="1">
    <citation type="journal article" date="2012" name="Plant Cell">
        <title>Genome comparison of barley and maize smut fungi reveals targeted loss of RNA silencing components and species-specific presence of transposable elements.</title>
        <authorList>
            <person name="Laurie J.D."/>
            <person name="Ali S."/>
            <person name="Linning R."/>
            <person name="Mannhaupt G."/>
            <person name="Wong P."/>
            <person name="Gueldener U."/>
            <person name="Muensterkoetter M."/>
            <person name="Moore R."/>
            <person name="Kahmann R."/>
            <person name="Bakkeren G."/>
            <person name="Schirawski J."/>
        </authorList>
    </citation>
    <scope>NUCLEOTIDE SEQUENCE [LARGE SCALE GENOMIC DNA]</scope>
    <source>
        <strain evidence="2">Uh4875-4</strain>
    </source>
</reference>
<evidence type="ECO:0000313" key="1">
    <source>
        <dbReference type="EMBL" id="CCF49903.1"/>
    </source>
</evidence>
<accession>I2FSL0</accession>
<protein>
    <submittedName>
        <fullName evidence="1">Uncharacterized protein</fullName>
    </submittedName>
</protein>
<name>I2FSL0_USTHO</name>
<evidence type="ECO:0000313" key="2">
    <source>
        <dbReference type="Proteomes" id="UP000006174"/>
    </source>
</evidence>
<sequence>MDAITLLPPSASALFPPSKPLLTRSDQTSAVCPGLVAASLLKLTNTAFACASKTEPCPYRDARQAQDSHSGLRGMFVTCAAFAVTLSLRKVEAATR</sequence>